<organism evidence="7 8">
    <name type="scientific">Sphingomonas lenta</name>
    <dbReference type="NCBI Taxonomy" id="1141887"/>
    <lineage>
        <taxon>Bacteria</taxon>
        <taxon>Pseudomonadati</taxon>
        <taxon>Pseudomonadota</taxon>
        <taxon>Alphaproteobacteria</taxon>
        <taxon>Sphingomonadales</taxon>
        <taxon>Sphingomonadaceae</taxon>
        <taxon>Sphingomonas</taxon>
    </lineage>
</organism>
<dbReference type="EMBL" id="NSLI01000004">
    <property type="protein sequence ID" value="PAX07100.1"/>
    <property type="molecule type" value="Genomic_DNA"/>
</dbReference>
<dbReference type="InterPro" id="IPR006885">
    <property type="entry name" value="NADH_UbQ_FeS_4_mit-like"/>
</dbReference>
<evidence type="ECO:0000256" key="5">
    <source>
        <dbReference type="ARBA" id="ARBA00022982"/>
    </source>
</evidence>
<evidence type="ECO:0000256" key="1">
    <source>
        <dbReference type="ARBA" id="ARBA00004370"/>
    </source>
</evidence>
<comment type="caution">
    <text evidence="7">The sequence shown here is derived from an EMBL/GenBank/DDBJ whole genome shotgun (WGS) entry which is preliminary data.</text>
</comment>
<dbReference type="Proteomes" id="UP000218151">
    <property type="component" value="Unassembled WGS sequence"/>
</dbReference>
<evidence type="ECO:0000256" key="2">
    <source>
        <dbReference type="ARBA" id="ARBA00022448"/>
    </source>
</evidence>
<keyword evidence="6" id="KW-0472">Membrane</keyword>
<accession>A0A2A2SD26</accession>
<dbReference type="GO" id="GO:0016020">
    <property type="term" value="C:membrane"/>
    <property type="evidence" value="ECO:0007669"/>
    <property type="project" value="UniProtKB-SubCell"/>
</dbReference>
<dbReference type="Gene3D" id="3.30.160.190">
    <property type="entry name" value="atu1810 like domain"/>
    <property type="match status" value="1"/>
</dbReference>
<keyword evidence="5" id="KW-0249">Electron transport</keyword>
<evidence type="ECO:0000313" key="8">
    <source>
        <dbReference type="Proteomes" id="UP000218151"/>
    </source>
</evidence>
<name>A0A2A2SD26_9SPHN</name>
<evidence type="ECO:0000256" key="6">
    <source>
        <dbReference type="ARBA" id="ARBA00023136"/>
    </source>
</evidence>
<dbReference type="OrthoDB" id="9799572at2"/>
<proteinExistence type="predicted"/>
<gene>
    <name evidence="7" type="ORF">CKY28_13715</name>
</gene>
<dbReference type="InterPro" id="IPR038532">
    <property type="entry name" value="NDUFS4-like_sf"/>
</dbReference>
<dbReference type="GO" id="GO:0022900">
    <property type="term" value="P:electron transport chain"/>
    <property type="evidence" value="ECO:0007669"/>
    <property type="project" value="InterPro"/>
</dbReference>
<keyword evidence="8" id="KW-1185">Reference proteome</keyword>
<protein>
    <submittedName>
        <fullName evidence="7">ETC complex I subunit</fullName>
    </submittedName>
</protein>
<evidence type="ECO:0000256" key="3">
    <source>
        <dbReference type="ARBA" id="ARBA00022660"/>
    </source>
</evidence>
<keyword evidence="4" id="KW-0809">Transit peptide</keyword>
<dbReference type="AlphaFoldDB" id="A0A2A2SD26"/>
<evidence type="ECO:0000313" key="7">
    <source>
        <dbReference type="EMBL" id="PAX07100.1"/>
    </source>
</evidence>
<keyword evidence="2" id="KW-0813">Transport</keyword>
<reference evidence="8" key="1">
    <citation type="submission" date="2017-09" db="EMBL/GenBank/DDBJ databases">
        <authorList>
            <person name="Feng G."/>
            <person name="Zhu H."/>
        </authorList>
    </citation>
    <scope>NUCLEOTIDE SEQUENCE [LARGE SCALE GENOMIC DNA]</scope>
    <source>
        <strain evidence="8">1PNM-20</strain>
    </source>
</reference>
<dbReference type="RefSeq" id="WP_095998924.1">
    <property type="nucleotide sequence ID" value="NZ_NSLI01000004.1"/>
</dbReference>
<dbReference type="Pfam" id="PF04800">
    <property type="entry name" value="NDUS4"/>
    <property type="match status" value="1"/>
</dbReference>
<comment type="subcellular location">
    <subcellularLocation>
        <location evidence="1">Membrane</location>
    </subcellularLocation>
</comment>
<keyword evidence="3" id="KW-0679">Respiratory chain</keyword>
<sequence>MSATALISVRPQIGAEHGAGRVKQWQLIFDREKPLTPDPLTGWAGGGGDARADQVRLIFKSCEEAVAYCERQGLKFEIVPEPPRRLQLQSYADNFR</sequence>
<evidence type="ECO:0000256" key="4">
    <source>
        <dbReference type="ARBA" id="ARBA00022946"/>
    </source>
</evidence>